<keyword evidence="5 7" id="KW-0072">Autophagy</keyword>
<accession>A0AAN6KMN6</accession>
<evidence type="ECO:0000256" key="7">
    <source>
        <dbReference type="RuleBase" id="RU367075"/>
    </source>
</evidence>
<evidence type="ECO:0000256" key="3">
    <source>
        <dbReference type="ARBA" id="ARBA00022448"/>
    </source>
</evidence>
<feature type="compositionally biased region" description="Gly residues" evidence="9">
    <location>
        <begin position="1529"/>
        <end position="1540"/>
    </location>
</feature>
<dbReference type="InterPro" id="IPR045326">
    <property type="entry name" value="ATG17-like_dom"/>
</dbReference>
<dbReference type="InterPro" id="IPR040040">
    <property type="entry name" value="ATG11"/>
</dbReference>
<feature type="compositionally biased region" description="Low complexity" evidence="9">
    <location>
        <begin position="1336"/>
        <end position="1345"/>
    </location>
</feature>
<gene>
    <name evidence="12" type="primary">ATG11_2</name>
    <name evidence="12" type="ORF">LTR91_008874</name>
</gene>
<feature type="region of interest" description="Disordered" evidence="9">
    <location>
        <begin position="1393"/>
        <end position="1567"/>
    </location>
</feature>
<feature type="domain" description="Autophagy-related protein 11 C-terminal" evidence="11">
    <location>
        <begin position="1116"/>
        <end position="1271"/>
    </location>
</feature>
<feature type="domain" description="Autophagy protein ATG17-like" evidence="10">
    <location>
        <begin position="106"/>
        <end position="460"/>
    </location>
</feature>
<feature type="region of interest" description="Disordered" evidence="9">
    <location>
        <begin position="582"/>
        <end position="602"/>
    </location>
</feature>
<feature type="region of interest" description="Disordered" evidence="9">
    <location>
        <begin position="623"/>
        <end position="642"/>
    </location>
</feature>
<dbReference type="PANTHER" id="PTHR13222">
    <property type="entry name" value="RB1-INDUCIBLE COILED-COIL"/>
    <property type="match status" value="1"/>
</dbReference>
<feature type="compositionally biased region" description="Polar residues" evidence="9">
    <location>
        <begin position="1428"/>
        <end position="1437"/>
    </location>
</feature>
<feature type="region of interest" description="Disordered" evidence="9">
    <location>
        <begin position="1274"/>
        <end position="1345"/>
    </location>
</feature>
<feature type="coiled-coil region" evidence="8">
    <location>
        <begin position="642"/>
        <end position="813"/>
    </location>
</feature>
<dbReference type="Pfam" id="PF04108">
    <property type="entry name" value="ATG17_like"/>
    <property type="match status" value="1"/>
</dbReference>
<keyword evidence="7" id="KW-0926">Vacuole</keyword>
<comment type="function">
    <text evidence="7">Involved in cytoplasm to vacuole transport (Cvt), pexophagy, mitophagy and nucleophagy. Recruits mitochondria for their selective degradation via autophagy (mitophagy) during starvation. Works as scaffold proteins that recruit ATG proteins to the pre-autophagosome (PAS), the site of vesicle/autophagosome formation. Required for the Cvt vesicles completion.</text>
</comment>
<protein>
    <recommendedName>
        <fullName evidence="2 7">Autophagy-related protein 11</fullName>
    </recommendedName>
</protein>
<feature type="compositionally biased region" description="Low complexity" evidence="9">
    <location>
        <begin position="1449"/>
        <end position="1479"/>
    </location>
</feature>
<evidence type="ECO:0000256" key="8">
    <source>
        <dbReference type="SAM" id="Coils"/>
    </source>
</evidence>
<feature type="compositionally biased region" description="Low complexity" evidence="9">
    <location>
        <begin position="1509"/>
        <end position="1525"/>
    </location>
</feature>
<comment type="subunit">
    <text evidence="7">Homodimer.</text>
</comment>
<dbReference type="GO" id="GO:0060090">
    <property type="term" value="F:molecular adaptor activity"/>
    <property type="evidence" value="ECO:0007669"/>
    <property type="project" value="TreeGrafter"/>
</dbReference>
<dbReference type="EMBL" id="JAUJLE010000070">
    <property type="protein sequence ID" value="KAK0990561.1"/>
    <property type="molecule type" value="Genomic_DNA"/>
</dbReference>
<dbReference type="Proteomes" id="UP001175353">
    <property type="component" value="Unassembled WGS sequence"/>
</dbReference>
<feature type="compositionally biased region" description="Polar residues" evidence="9">
    <location>
        <begin position="586"/>
        <end position="602"/>
    </location>
</feature>
<feature type="region of interest" description="Disordered" evidence="9">
    <location>
        <begin position="75"/>
        <end position="103"/>
    </location>
</feature>
<dbReference type="GO" id="GO:0005774">
    <property type="term" value="C:vacuolar membrane"/>
    <property type="evidence" value="ECO:0007669"/>
    <property type="project" value="UniProtKB-SubCell"/>
</dbReference>
<dbReference type="GO" id="GO:0015031">
    <property type="term" value="P:protein transport"/>
    <property type="evidence" value="ECO:0007669"/>
    <property type="project" value="UniProtKB-KW"/>
</dbReference>
<dbReference type="GO" id="GO:0034727">
    <property type="term" value="P:piecemeal microautophagy of the nucleus"/>
    <property type="evidence" value="ECO:0007669"/>
    <property type="project" value="TreeGrafter"/>
</dbReference>
<dbReference type="GO" id="GO:0034517">
    <property type="term" value="P:ribophagy"/>
    <property type="evidence" value="ECO:0007669"/>
    <property type="project" value="TreeGrafter"/>
</dbReference>
<dbReference type="Pfam" id="PF10377">
    <property type="entry name" value="ATG11"/>
    <property type="match status" value="1"/>
</dbReference>
<keyword evidence="7" id="KW-0472">Membrane</keyword>
<keyword evidence="13" id="KW-1185">Reference proteome</keyword>
<keyword evidence="6 8" id="KW-0175">Coiled coil</keyword>
<evidence type="ECO:0000259" key="11">
    <source>
        <dbReference type="Pfam" id="PF10377"/>
    </source>
</evidence>
<dbReference type="GO" id="GO:0034045">
    <property type="term" value="C:phagophore assembly site membrane"/>
    <property type="evidence" value="ECO:0007669"/>
    <property type="project" value="UniProtKB-SubCell"/>
</dbReference>
<feature type="compositionally biased region" description="Gly residues" evidence="9">
    <location>
        <begin position="1276"/>
        <end position="1290"/>
    </location>
</feature>
<feature type="region of interest" description="Disordered" evidence="9">
    <location>
        <begin position="1037"/>
        <end position="1090"/>
    </location>
</feature>
<feature type="compositionally biased region" description="Polar residues" evidence="9">
    <location>
        <begin position="864"/>
        <end position="879"/>
    </location>
</feature>
<evidence type="ECO:0000256" key="6">
    <source>
        <dbReference type="ARBA" id="ARBA00023054"/>
    </source>
</evidence>
<evidence type="ECO:0000313" key="12">
    <source>
        <dbReference type="EMBL" id="KAK0990561.1"/>
    </source>
</evidence>
<dbReference type="GO" id="GO:0000045">
    <property type="term" value="P:autophagosome assembly"/>
    <property type="evidence" value="ECO:0007669"/>
    <property type="project" value="UniProtKB-UniRule"/>
</dbReference>
<proteinExistence type="inferred from homology"/>
<dbReference type="GO" id="GO:0061709">
    <property type="term" value="P:reticulophagy"/>
    <property type="evidence" value="ECO:0007669"/>
    <property type="project" value="TreeGrafter"/>
</dbReference>
<keyword evidence="4 7" id="KW-0653">Protein transport</keyword>
<organism evidence="12 13">
    <name type="scientific">Friedmanniomyces endolithicus</name>
    <dbReference type="NCBI Taxonomy" id="329885"/>
    <lineage>
        <taxon>Eukaryota</taxon>
        <taxon>Fungi</taxon>
        <taxon>Dikarya</taxon>
        <taxon>Ascomycota</taxon>
        <taxon>Pezizomycotina</taxon>
        <taxon>Dothideomycetes</taxon>
        <taxon>Dothideomycetidae</taxon>
        <taxon>Mycosphaerellales</taxon>
        <taxon>Teratosphaeriaceae</taxon>
        <taxon>Friedmanniomyces</taxon>
    </lineage>
</organism>
<keyword evidence="3 7" id="KW-0813">Transport</keyword>
<feature type="region of interest" description="Disordered" evidence="9">
    <location>
        <begin position="864"/>
        <end position="884"/>
    </location>
</feature>
<dbReference type="GO" id="GO:0000422">
    <property type="term" value="P:autophagy of mitochondrion"/>
    <property type="evidence" value="ECO:0007669"/>
    <property type="project" value="TreeGrafter"/>
</dbReference>
<sequence>MSIQVYIGHTGQRLTLDPSGTSTVEALRAWITQHTAIQSRNQILLTGQGKQVRTQNLLTETELFVFDSSQLTAKTTASPSSSSAASSTYHDFNPGTPPEPIANQNDLQAWQNLFRLRKSWASGLLNGCDTKARQAEKYQDEQAIIERSLGVAVASLQQHVKSAEQKYLAAEWWAEELMQDQDVHVTNWEQHLGSLRSIPARVEFARFIAPANPSLRRASQSAGFTTLQGFVDVGVTKKAAGTAITMMDGLSSKVGKLRSELNAIIKEGEDLLQAVDHISSRSSAQSTSEPTQLLDEIGLVVKKMASDFEHVQSLPRSATSVPQASKMALLHTRNFLPALSEHCTEMNDLVQRTRQQRDRAGDVAQEHMHTLSGIESELAGLYANVKSLEVPQDDQQVFVTLATVSRLPSVYGQLLVESVRRREWVAKMRRDSTTLQEEVATYQEEEDKRRKKWIRSVDDVVDADALQSNVLGIELSLQNEGGSWPMVTRDELQEYLNSLLSVYGQGPVTDEIEQAIKDLDKPTRKQIKHARAFKNGSMHEAAFGDTSLLLRGDEQYKTLRESNVRLEEDLRAQRSRVRKLEDVLHRQSQTSRTGTGDMFSPQSATFDRTASPILPMLQPSEELPRENPIKHRRPSSAQAVEEKRLARRVVDLEAELQTHREEAMSRKNSDAEALKQVEHAVSTKKDLMENMDAQQREFASERRTLERDLSEAKERVEELEIELDRLMGSRDDERNGLDSRVAAFEEEIARLKEDATGHAARAANAQDAHTTLARSLQVAEAARAEAEAKVRQMQAEREERREAEAEQLQLLAAAHNHLSSGAETPSGFTTLSVALDDLARRSAAHVKDLADAVAFAKSENESMWASNERQKTELSTAAEKQNEYEEQVRQAQKTLFAEKAKAQSLKERLDDETEQLRALREKFAEGETGSEVLRQRISEEEARAGKLASELAAANSHINSMDVELMRLQKKHKAYHASAEASAERLAKRAERAKDVSQRLYAQNARLSRLLEQMGLALSHKDDGTMVIERASKMNASTTISELPTNPSSSLRPNDFSRTLSMTSPPPTRKSSATDDPPPDPSLALWPDAPTPEDETARFQAFLSHLSRFNIDSFAEQMHKRLRDYEYTAKKFNKEWRESSKRAEAYKERSLRLKSESHSKIAVKDFKEGDLALFLPTRGQARGAWAAFNVNCPHFFLAEREGMRLGTRDFIVARIAGVEMKVVDLSRGAVGRDKGGVEEVGEGGLAVREVEEDDNPFDLSDGLTWWMVHATEERGAGGGAGGGGGGGGGAPTTPGLGKSTVAAANVDARGSIRTKRGSKGEDASRVLNKSLDSRRSSSGSKKSVAGAVVPTLANGNVGAAGSPIAAADAVAVHSRSDSLASLRPLPFAAPSAAGAGGGGGGDGGLGIISYSDVQPEPEPNEQIRRKPSSSNTTSRAISASRGASPVKPPISSQQLPPQLPNSSSRSRSRSQSPSKSIRSLQRHLVALEPRVQQQSPSKTVSPAKPPPSSSTTTTTTSPSKTATTAHSGKGNGNGNGGGKQPGWESLWQAEFRVESPGKAASGSNAEG</sequence>
<comment type="similarity">
    <text evidence="1 7">Belongs to the ATG11 family.</text>
</comment>
<dbReference type="GO" id="GO:0019901">
    <property type="term" value="F:protein kinase binding"/>
    <property type="evidence" value="ECO:0007669"/>
    <property type="project" value="TreeGrafter"/>
</dbReference>
<dbReference type="GO" id="GO:1990316">
    <property type="term" value="C:Atg1/ULK1 kinase complex"/>
    <property type="evidence" value="ECO:0007669"/>
    <property type="project" value="TreeGrafter"/>
</dbReference>
<dbReference type="InterPro" id="IPR019460">
    <property type="entry name" value="Atg11_C"/>
</dbReference>
<evidence type="ECO:0000313" key="13">
    <source>
        <dbReference type="Proteomes" id="UP001175353"/>
    </source>
</evidence>
<feature type="compositionally biased region" description="Low complexity" evidence="9">
    <location>
        <begin position="75"/>
        <end position="88"/>
    </location>
</feature>
<evidence type="ECO:0000256" key="5">
    <source>
        <dbReference type="ARBA" id="ARBA00023006"/>
    </source>
</evidence>
<comment type="caution">
    <text evidence="12">The sequence shown here is derived from an EMBL/GenBank/DDBJ whole genome shotgun (WGS) entry which is preliminary data.</text>
</comment>
<evidence type="ECO:0000256" key="9">
    <source>
        <dbReference type="SAM" id="MobiDB-lite"/>
    </source>
</evidence>
<reference evidence="12" key="1">
    <citation type="submission" date="2023-06" db="EMBL/GenBank/DDBJ databases">
        <title>Black Yeasts Isolated from many extreme environments.</title>
        <authorList>
            <person name="Coleine C."/>
            <person name="Stajich J.E."/>
            <person name="Selbmann L."/>
        </authorList>
    </citation>
    <scope>NUCLEOTIDE SEQUENCE</scope>
    <source>
        <strain evidence="12">CCFEE 5200</strain>
    </source>
</reference>
<dbReference type="GO" id="GO:1903599">
    <property type="term" value="P:positive regulation of autophagy of mitochondrion"/>
    <property type="evidence" value="ECO:0007669"/>
    <property type="project" value="UniProtKB-UniRule"/>
</dbReference>
<feature type="coiled-coil region" evidence="8">
    <location>
        <begin position="976"/>
        <end position="1003"/>
    </location>
</feature>
<name>A0AAN6KMN6_9PEZI</name>
<evidence type="ECO:0000256" key="4">
    <source>
        <dbReference type="ARBA" id="ARBA00022927"/>
    </source>
</evidence>
<comment type="subcellular location">
    <subcellularLocation>
        <location evidence="7">Preautophagosomal structure membrane</location>
        <topology evidence="7">Peripheral membrane protein</topology>
    </subcellularLocation>
    <subcellularLocation>
        <location evidence="7">Vacuole membrane</location>
        <topology evidence="7">Peripheral membrane protein</topology>
    </subcellularLocation>
    <text evidence="7">During pexophagy, accumulates in the vacuolar membrane region, where the peroxisomes contact the vacuole.</text>
</comment>
<evidence type="ECO:0000256" key="2">
    <source>
        <dbReference type="ARBA" id="ARBA00013804"/>
    </source>
</evidence>
<evidence type="ECO:0000259" key="10">
    <source>
        <dbReference type="Pfam" id="PF04108"/>
    </source>
</evidence>
<dbReference type="PANTHER" id="PTHR13222:SF1">
    <property type="entry name" value="RB1-INDUCIBLE COILED-COIL PROTEIN 1"/>
    <property type="match status" value="1"/>
</dbReference>
<feature type="compositionally biased region" description="Polar residues" evidence="9">
    <location>
        <begin position="1037"/>
        <end position="1063"/>
    </location>
</feature>
<feature type="compositionally biased region" description="Gly residues" evidence="9">
    <location>
        <begin position="1394"/>
        <end position="1406"/>
    </location>
</feature>
<evidence type="ECO:0000256" key="1">
    <source>
        <dbReference type="ARBA" id="ARBA00009729"/>
    </source>
</evidence>